<protein>
    <submittedName>
        <fullName evidence="1">U exon protein</fullName>
    </submittedName>
</protein>
<evidence type="ECO:0000313" key="1">
    <source>
        <dbReference type="EMBL" id="BCT90784.1"/>
    </source>
</evidence>
<proteinExistence type="predicted"/>
<dbReference type="EMBL" id="LC621239">
    <property type="protein sequence ID" value="BCT90784.1"/>
    <property type="molecule type" value="Genomic_DNA"/>
</dbReference>
<name>A0A9W4BU06_ADEB2</name>
<reference evidence="1" key="1">
    <citation type="submission" date="2021-03" db="EMBL/GenBank/DDBJ databases">
        <title>First isolation, molecular characterization, and serological survey of bovine adenovirus type 2 in Japan.</title>
        <authorList>
            <person name="Kumagai A."/>
            <person name="Hatama S."/>
        </authorList>
    </citation>
    <scope>NUCLEOTIDE SEQUENCE</scope>
    <source>
        <strain evidence="1">KY19-1</strain>
    </source>
</reference>
<dbReference type="Proteomes" id="UP000664909">
    <property type="component" value="Segment"/>
</dbReference>
<organismHost>
    <name type="scientific">Bos taurus</name>
    <name type="common">Bovine</name>
    <dbReference type="NCBI Taxonomy" id="9913"/>
</organismHost>
<sequence length="56" mass="6632">MEVKYNCEQLGCFKVSFKSFRKVAVKLNIKYLSLHEGAWIEARGKIHKDDFVKELR</sequence>
<accession>A0A9W4BU06</accession>
<organism evidence="1">
    <name type="scientific">Bovine adenovirus 2</name>
    <name type="common">BAdV-2</name>
    <name type="synonym">Mastadenovirus bos2</name>
    <dbReference type="NCBI Taxonomy" id="114429"/>
    <lineage>
        <taxon>Viruses</taxon>
        <taxon>Varidnaviria</taxon>
        <taxon>Bamfordvirae</taxon>
        <taxon>Preplasmiviricota</taxon>
        <taxon>Polisuviricotina</taxon>
        <taxon>Pharingeaviricetes</taxon>
        <taxon>Rowavirales</taxon>
        <taxon>Adenoviridae</taxon>
        <taxon>Mastadenovirus</taxon>
        <taxon>Mastadenovirus bovidae</taxon>
        <taxon>Ovine mastadenovirus A</taxon>
    </lineage>
</organism>